<dbReference type="OMA" id="IHDSYSM"/>
<comment type="subunit">
    <text evidence="8">Component of the Mediator complex.</text>
</comment>
<dbReference type="PANTHER" id="PTHR21428">
    <property type="entry name" value="MEDIATOR OF RNA POLYMERASE II TRANSCRIPTION SUBUNIT 7"/>
    <property type="match status" value="1"/>
</dbReference>
<evidence type="ECO:0000256" key="4">
    <source>
        <dbReference type="ARBA" id="ARBA00023015"/>
    </source>
</evidence>
<evidence type="ECO:0000256" key="3">
    <source>
        <dbReference type="ARBA" id="ARBA00020631"/>
    </source>
</evidence>
<dbReference type="OrthoDB" id="10253553at2759"/>
<dbReference type="GO" id="GO:0003712">
    <property type="term" value="F:transcription coregulator activity"/>
    <property type="evidence" value="ECO:0007669"/>
    <property type="project" value="InterPro"/>
</dbReference>
<keyword evidence="6 8" id="KW-0804">Transcription</keyword>
<keyword evidence="7 8" id="KW-0539">Nucleus</keyword>
<evidence type="ECO:0000313" key="10">
    <source>
        <dbReference type="Proteomes" id="UP000193685"/>
    </source>
</evidence>
<comment type="similarity">
    <text evidence="2 8">Belongs to the Mediator complex subunit 7 family.</text>
</comment>
<gene>
    <name evidence="9" type="ORF">BCR37DRAFT_122414</name>
</gene>
<dbReference type="AlphaFoldDB" id="A0A1Y2F1P6"/>
<organism evidence="9 10">
    <name type="scientific">Protomyces lactucae-debilis</name>
    <dbReference type="NCBI Taxonomy" id="2754530"/>
    <lineage>
        <taxon>Eukaryota</taxon>
        <taxon>Fungi</taxon>
        <taxon>Dikarya</taxon>
        <taxon>Ascomycota</taxon>
        <taxon>Taphrinomycotina</taxon>
        <taxon>Taphrinomycetes</taxon>
        <taxon>Taphrinales</taxon>
        <taxon>Protomycetaceae</taxon>
        <taxon>Protomyces</taxon>
    </lineage>
</organism>
<dbReference type="SUPFAM" id="SSF140718">
    <property type="entry name" value="Mediator hinge subcomplex-like"/>
    <property type="match status" value="1"/>
</dbReference>
<dbReference type="GO" id="GO:0016592">
    <property type="term" value="C:mediator complex"/>
    <property type="evidence" value="ECO:0007669"/>
    <property type="project" value="InterPro"/>
</dbReference>
<reference evidence="9 10" key="1">
    <citation type="submission" date="2016-07" db="EMBL/GenBank/DDBJ databases">
        <title>Pervasive Adenine N6-methylation of Active Genes in Fungi.</title>
        <authorList>
            <consortium name="DOE Joint Genome Institute"/>
            <person name="Mondo S.J."/>
            <person name="Dannebaum R.O."/>
            <person name="Kuo R.C."/>
            <person name="Labutti K."/>
            <person name="Haridas S."/>
            <person name="Kuo A."/>
            <person name="Salamov A."/>
            <person name="Ahrendt S.R."/>
            <person name="Lipzen A."/>
            <person name="Sullivan W."/>
            <person name="Andreopoulos W.B."/>
            <person name="Clum A."/>
            <person name="Lindquist E."/>
            <person name="Daum C."/>
            <person name="Ramamoorthy G.K."/>
            <person name="Gryganskyi A."/>
            <person name="Culley D."/>
            <person name="Magnuson J.K."/>
            <person name="James T.Y."/>
            <person name="O'Malley M.A."/>
            <person name="Stajich J.E."/>
            <person name="Spatafora J.W."/>
            <person name="Visel A."/>
            <person name="Grigoriev I.V."/>
        </authorList>
    </citation>
    <scope>NUCLEOTIDE SEQUENCE [LARGE SCALE GENOMIC DNA]</scope>
    <source>
        <strain evidence="9 10">12-1054</strain>
    </source>
</reference>
<comment type="subcellular location">
    <subcellularLocation>
        <location evidence="1 8">Nucleus</location>
    </subcellularLocation>
</comment>
<dbReference type="Gene3D" id="6.10.140.200">
    <property type="match status" value="1"/>
</dbReference>
<dbReference type="Gene3D" id="6.10.140.1520">
    <property type="match status" value="1"/>
</dbReference>
<dbReference type="GO" id="GO:0070847">
    <property type="term" value="C:core mediator complex"/>
    <property type="evidence" value="ECO:0007669"/>
    <property type="project" value="TreeGrafter"/>
</dbReference>
<comment type="caution">
    <text evidence="9">The sequence shown here is derived from an EMBL/GenBank/DDBJ whole genome shotgun (WGS) entry which is preliminary data.</text>
</comment>
<sequence length="218" mass="24671">MADSAGISSAFPPPPESYKLFTEENLAQLAQDPAQLPDEVRQALEPPEVPTESYTVFGQTWHLQEKLQTLKEAGVKQLYPESLDAGTGNPVPELQKLARSIFMTFLELVKGMSHDPESFPGGLEHMRVLLLNMHHLINGYRPHQARETLALMMEQQIQRRQEEIAHVEALNVKAKRLLSIYEQGDTLMADEQQPPQRPKNDPVLEKSIKLWACISELK</sequence>
<protein>
    <recommendedName>
        <fullName evidence="3 8">Mediator of RNA polymerase II transcription subunit 7</fullName>
    </recommendedName>
</protein>
<dbReference type="EMBL" id="MCFI01000019">
    <property type="protein sequence ID" value="ORY77789.1"/>
    <property type="molecule type" value="Genomic_DNA"/>
</dbReference>
<dbReference type="InterPro" id="IPR009244">
    <property type="entry name" value="Mediatior_Med7"/>
</dbReference>
<evidence type="ECO:0000256" key="5">
    <source>
        <dbReference type="ARBA" id="ARBA00023159"/>
    </source>
</evidence>
<proteinExistence type="inferred from homology"/>
<accession>A0A1Y2F1P6</accession>
<dbReference type="InterPro" id="IPR037212">
    <property type="entry name" value="Med7/Med21-like"/>
</dbReference>
<dbReference type="Pfam" id="PF05983">
    <property type="entry name" value="Med7"/>
    <property type="match status" value="1"/>
</dbReference>
<dbReference type="PANTHER" id="PTHR21428:SF11">
    <property type="entry name" value="MEDIATOR OF RNA POLYMERASE II TRANSCRIPTION SUBUNIT 7"/>
    <property type="match status" value="1"/>
</dbReference>
<keyword evidence="5 8" id="KW-0010">Activator</keyword>
<evidence type="ECO:0000313" key="9">
    <source>
        <dbReference type="EMBL" id="ORY77789.1"/>
    </source>
</evidence>
<dbReference type="STRING" id="56484.A0A1Y2F1P6"/>
<evidence type="ECO:0000256" key="2">
    <source>
        <dbReference type="ARBA" id="ARBA00009994"/>
    </source>
</evidence>
<name>A0A1Y2F1P6_PROLT</name>
<dbReference type="RefSeq" id="XP_040723174.1">
    <property type="nucleotide sequence ID" value="XM_040866004.1"/>
</dbReference>
<evidence type="ECO:0000256" key="1">
    <source>
        <dbReference type="ARBA" id="ARBA00004123"/>
    </source>
</evidence>
<evidence type="ECO:0000256" key="7">
    <source>
        <dbReference type="ARBA" id="ARBA00023242"/>
    </source>
</evidence>
<comment type="function">
    <text evidence="8">Component of the Mediator complex, a coactivator involved in the regulated transcription of nearly all RNA polymerase II-dependent genes. Mediator functions as a bridge to convey information from gene-specific regulatory proteins to the basal RNA polymerase II transcription machinery.</text>
</comment>
<dbReference type="InterPro" id="IPR044888">
    <property type="entry name" value="Mediatior_Med7_sf"/>
</dbReference>
<evidence type="ECO:0000256" key="8">
    <source>
        <dbReference type="RuleBase" id="RU364060"/>
    </source>
</evidence>
<dbReference type="GeneID" id="63782603"/>
<evidence type="ECO:0000256" key="6">
    <source>
        <dbReference type="ARBA" id="ARBA00023163"/>
    </source>
</evidence>
<keyword evidence="10" id="KW-1185">Reference proteome</keyword>
<dbReference type="Proteomes" id="UP000193685">
    <property type="component" value="Unassembled WGS sequence"/>
</dbReference>
<dbReference type="GO" id="GO:0006357">
    <property type="term" value="P:regulation of transcription by RNA polymerase II"/>
    <property type="evidence" value="ECO:0007669"/>
    <property type="project" value="InterPro"/>
</dbReference>
<keyword evidence="4 8" id="KW-0805">Transcription regulation</keyword>